<reference evidence="2" key="2">
    <citation type="submission" date="2021-04" db="EMBL/GenBank/DDBJ databases">
        <authorList>
            <person name="Gilroy R."/>
        </authorList>
    </citation>
    <scope>NUCLEOTIDE SEQUENCE</scope>
    <source>
        <strain evidence="2">CHK186-1790</strain>
    </source>
</reference>
<dbReference type="SUPFAM" id="SSF55729">
    <property type="entry name" value="Acyl-CoA N-acyltransferases (Nat)"/>
    <property type="match status" value="1"/>
</dbReference>
<organism evidence="2 3">
    <name type="scientific">Candidatus Intestinimonas pullistercoris</name>
    <dbReference type="NCBI Taxonomy" id="2838623"/>
    <lineage>
        <taxon>Bacteria</taxon>
        <taxon>Bacillati</taxon>
        <taxon>Bacillota</taxon>
        <taxon>Clostridia</taxon>
        <taxon>Eubacteriales</taxon>
        <taxon>Intestinimonas</taxon>
    </lineage>
</organism>
<dbReference type="CDD" id="cd04301">
    <property type="entry name" value="NAT_SF"/>
    <property type="match status" value="1"/>
</dbReference>
<accession>A0A9D2NYU0</accession>
<proteinExistence type="predicted"/>
<dbReference type="EMBL" id="DWWJ01000049">
    <property type="protein sequence ID" value="HJC40432.1"/>
    <property type="molecule type" value="Genomic_DNA"/>
</dbReference>
<dbReference type="EC" id="2.3.1.-" evidence="2"/>
<dbReference type="PANTHER" id="PTHR43138:SF1">
    <property type="entry name" value="N-ACETYLTRANSFERASE ACA1"/>
    <property type="match status" value="1"/>
</dbReference>
<evidence type="ECO:0000259" key="1">
    <source>
        <dbReference type="PROSITE" id="PS51186"/>
    </source>
</evidence>
<dbReference type="PROSITE" id="PS51186">
    <property type="entry name" value="GNAT"/>
    <property type="match status" value="1"/>
</dbReference>
<dbReference type="InterPro" id="IPR052742">
    <property type="entry name" value="Mito_N-acetyltransferase"/>
</dbReference>
<dbReference type="AlphaFoldDB" id="A0A9D2NYU0"/>
<feature type="domain" description="N-acetyltransferase" evidence="1">
    <location>
        <begin position="3"/>
        <end position="162"/>
    </location>
</feature>
<evidence type="ECO:0000313" key="3">
    <source>
        <dbReference type="Proteomes" id="UP000823882"/>
    </source>
</evidence>
<keyword evidence="2" id="KW-0012">Acyltransferase</keyword>
<dbReference type="Gene3D" id="3.40.630.30">
    <property type="match status" value="1"/>
</dbReference>
<name>A0A9D2NYU0_9FIRM</name>
<dbReference type="InterPro" id="IPR000182">
    <property type="entry name" value="GNAT_dom"/>
</dbReference>
<keyword evidence="2" id="KW-0808">Transferase</keyword>
<dbReference type="PANTHER" id="PTHR43138">
    <property type="entry name" value="ACETYLTRANSFERASE, GNAT FAMILY"/>
    <property type="match status" value="1"/>
</dbReference>
<evidence type="ECO:0000313" key="2">
    <source>
        <dbReference type="EMBL" id="HJC40432.1"/>
    </source>
</evidence>
<reference evidence="2" key="1">
    <citation type="journal article" date="2021" name="PeerJ">
        <title>Extensive microbial diversity within the chicken gut microbiome revealed by metagenomics and culture.</title>
        <authorList>
            <person name="Gilroy R."/>
            <person name="Ravi A."/>
            <person name="Getino M."/>
            <person name="Pursley I."/>
            <person name="Horton D.L."/>
            <person name="Alikhan N.F."/>
            <person name="Baker D."/>
            <person name="Gharbi K."/>
            <person name="Hall N."/>
            <person name="Watson M."/>
            <person name="Adriaenssens E.M."/>
            <person name="Foster-Nyarko E."/>
            <person name="Jarju S."/>
            <person name="Secka A."/>
            <person name="Antonio M."/>
            <person name="Oren A."/>
            <person name="Chaudhuri R.R."/>
            <person name="La Ragione R."/>
            <person name="Hildebrand F."/>
            <person name="Pallen M.J."/>
        </authorList>
    </citation>
    <scope>NUCLEOTIDE SEQUENCE</scope>
    <source>
        <strain evidence="2">CHK186-1790</strain>
    </source>
</reference>
<comment type="caution">
    <text evidence="2">The sequence shown here is derived from an EMBL/GenBank/DDBJ whole genome shotgun (WGS) entry which is preliminary data.</text>
</comment>
<sequence length="164" mass="17987">MKLQFRPWQKTDLPQMTRMWNDILTDGDAFPGTELYEEGPFGAYLGEQTAATCLLLEGALAGYYILHPNNIGRCSHVANASYVLDRAFRGRGLGRPLVERSLEEAAALGFRGMQFNAVVAGNTAALRIYRGLGFQTVGTIPGGFLLPDGTYSDMYVMYRPLGPA</sequence>
<gene>
    <name evidence="2" type="ORF">H9701_02620</name>
</gene>
<dbReference type="InterPro" id="IPR016181">
    <property type="entry name" value="Acyl_CoA_acyltransferase"/>
</dbReference>
<protein>
    <submittedName>
        <fullName evidence="2">GNAT family N-acetyltransferase</fullName>
        <ecNumber evidence="2">2.3.1.-</ecNumber>
    </submittedName>
</protein>
<dbReference type="Pfam" id="PF00583">
    <property type="entry name" value="Acetyltransf_1"/>
    <property type="match status" value="1"/>
</dbReference>
<dbReference type="Proteomes" id="UP000823882">
    <property type="component" value="Unassembled WGS sequence"/>
</dbReference>
<dbReference type="GO" id="GO:0016747">
    <property type="term" value="F:acyltransferase activity, transferring groups other than amino-acyl groups"/>
    <property type="evidence" value="ECO:0007669"/>
    <property type="project" value="InterPro"/>
</dbReference>